<dbReference type="Gene3D" id="2.120.10.30">
    <property type="entry name" value="TolB, C-terminal domain"/>
    <property type="match status" value="1"/>
</dbReference>
<evidence type="ECO:0000313" key="3">
    <source>
        <dbReference type="EMBL" id="MBW6532200.1"/>
    </source>
</evidence>
<organism evidence="3 4">
    <name type="scientific">Sphingomonas citri</name>
    <dbReference type="NCBI Taxonomy" id="2862499"/>
    <lineage>
        <taxon>Bacteria</taxon>
        <taxon>Pseudomonadati</taxon>
        <taxon>Pseudomonadota</taxon>
        <taxon>Alphaproteobacteria</taxon>
        <taxon>Sphingomonadales</taxon>
        <taxon>Sphingomonadaceae</taxon>
        <taxon>Sphingomonas</taxon>
    </lineage>
</organism>
<dbReference type="InterPro" id="IPR013658">
    <property type="entry name" value="SGL"/>
</dbReference>
<keyword evidence="1" id="KW-0378">Hydrolase</keyword>
<dbReference type="SUPFAM" id="SSF63829">
    <property type="entry name" value="Calcium-dependent phosphotriesterase"/>
    <property type="match status" value="1"/>
</dbReference>
<keyword evidence="4" id="KW-1185">Reference proteome</keyword>
<gene>
    <name evidence="3" type="ORF">KZ820_15770</name>
</gene>
<dbReference type="Pfam" id="PF08450">
    <property type="entry name" value="SGL"/>
    <property type="match status" value="1"/>
</dbReference>
<feature type="domain" description="SMP-30/Gluconolactonase/LRE-like region" evidence="2">
    <location>
        <begin position="67"/>
        <end position="333"/>
    </location>
</feature>
<dbReference type="RefSeq" id="WP_219749553.1">
    <property type="nucleotide sequence ID" value="NZ_JAHXZN010000006.1"/>
</dbReference>
<dbReference type="Proteomes" id="UP000759103">
    <property type="component" value="Unassembled WGS sequence"/>
</dbReference>
<dbReference type="InterPro" id="IPR051262">
    <property type="entry name" value="SMP-30/CGR1_Lactonase"/>
</dbReference>
<evidence type="ECO:0000259" key="2">
    <source>
        <dbReference type="Pfam" id="PF08450"/>
    </source>
</evidence>
<name>A0ABS7BRH4_9SPHN</name>
<proteinExistence type="predicted"/>
<reference evidence="3 4" key="1">
    <citation type="submission" date="2021-07" db="EMBL/GenBank/DDBJ databases">
        <title>Sphingomonas sp.</title>
        <authorList>
            <person name="Feng G."/>
            <person name="Li J."/>
            <person name="Pan M."/>
        </authorList>
    </citation>
    <scope>NUCLEOTIDE SEQUENCE [LARGE SCALE GENOMIC DNA]</scope>
    <source>
        <strain evidence="3 4">RRHST34</strain>
    </source>
</reference>
<dbReference type="InterPro" id="IPR011042">
    <property type="entry name" value="6-blade_b-propeller_TolB-like"/>
</dbReference>
<protein>
    <submittedName>
        <fullName evidence="3">SMP-30/gluconolactonase/LRE family protein</fullName>
    </submittedName>
</protein>
<accession>A0ABS7BRH4</accession>
<dbReference type="PANTHER" id="PTHR47572:SF4">
    <property type="entry name" value="LACTONASE DRP35"/>
    <property type="match status" value="1"/>
</dbReference>
<dbReference type="PROSITE" id="PS51318">
    <property type="entry name" value="TAT"/>
    <property type="match status" value="1"/>
</dbReference>
<dbReference type="PANTHER" id="PTHR47572">
    <property type="entry name" value="LIPOPROTEIN-RELATED"/>
    <property type="match status" value="1"/>
</dbReference>
<evidence type="ECO:0000256" key="1">
    <source>
        <dbReference type="ARBA" id="ARBA00022801"/>
    </source>
</evidence>
<sequence length="343" mass="35939">MTALTRRAALAGLGAGLTAGLGAAALLAGAARAAEPPPMGVLRLDPRLDSIIPPGATIETLATGYRWAEGPVWVARGEYLLFSDVPANVVHRWSRRDGARPFLDPSGLQTPIPPAIREAGANGLALDRRGRLIVADSGTRAIVRVDLATKKRTVLAERYRGKRFNSPNDVVVARSGAIYFTDPTYGFAAGPDSPLRELDVMGLYRLDPDGTVTLLDGARRFPNGVGLSPDERTLYLACSDDAAPLVWAYALDTRGRPTGLRVFSDMRADKAKGWAGAPDGMDVAAAGHLFVSGPGGMHVLSPAGEPLGIIGNGKPIANACVGEGGRSLFLTASDRICRVALVG</sequence>
<dbReference type="InterPro" id="IPR006311">
    <property type="entry name" value="TAT_signal"/>
</dbReference>
<evidence type="ECO:0000313" key="4">
    <source>
        <dbReference type="Proteomes" id="UP000759103"/>
    </source>
</evidence>
<comment type="caution">
    <text evidence="3">The sequence shown here is derived from an EMBL/GenBank/DDBJ whole genome shotgun (WGS) entry which is preliminary data.</text>
</comment>
<dbReference type="EMBL" id="JAHXZN010000006">
    <property type="protein sequence ID" value="MBW6532200.1"/>
    <property type="molecule type" value="Genomic_DNA"/>
</dbReference>